<evidence type="ECO:0000256" key="2">
    <source>
        <dbReference type="ARBA" id="ARBA00022490"/>
    </source>
</evidence>
<dbReference type="GO" id="GO:0006508">
    <property type="term" value="P:proteolysis"/>
    <property type="evidence" value="ECO:0007669"/>
    <property type="project" value="UniProtKB-KW"/>
</dbReference>
<dbReference type="PRINTS" id="PR00706">
    <property type="entry name" value="PYROGLUPTASE"/>
</dbReference>
<evidence type="ECO:0000256" key="3">
    <source>
        <dbReference type="ARBA" id="ARBA00022670"/>
    </source>
</evidence>
<dbReference type="InterPro" id="IPR036440">
    <property type="entry name" value="Peptidase_C15-like_sf"/>
</dbReference>
<dbReference type="InterPro" id="IPR033694">
    <property type="entry name" value="PGPEP1_Cys_AS"/>
</dbReference>
<feature type="active site" evidence="6">
    <location>
        <position position="147"/>
    </location>
</feature>
<dbReference type="InterPro" id="IPR000816">
    <property type="entry name" value="Peptidase_C15"/>
</dbReference>
<comment type="catalytic activity">
    <reaction evidence="6">
        <text>Release of an N-terminal pyroglutamyl group from a polypeptide, the second amino acid generally not being Pro.</text>
        <dbReference type="EC" id="3.4.19.3"/>
    </reaction>
</comment>
<dbReference type="InterPro" id="IPR016125">
    <property type="entry name" value="Peptidase_C15-like"/>
</dbReference>
<dbReference type="AlphaFoldDB" id="A0A168EPU7"/>
<keyword evidence="4 7" id="KW-0378">Hydrolase</keyword>
<dbReference type="CDD" id="cd00501">
    <property type="entry name" value="Peptidase_C15"/>
    <property type="match status" value="1"/>
</dbReference>
<dbReference type="PANTHER" id="PTHR23402">
    <property type="entry name" value="PROTEASE FAMILY C15 PYROGLUTAMYL-PEPTIDASE I-RELATED"/>
    <property type="match status" value="1"/>
</dbReference>
<dbReference type="Pfam" id="PF01470">
    <property type="entry name" value="Peptidase_C15"/>
    <property type="match status" value="1"/>
</dbReference>
<keyword evidence="8" id="KW-1185">Reference proteome</keyword>
<dbReference type="PROSITE" id="PS01334">
    <property type="entry name" value="PYRASE_CYS"/>
    <property type="match status" value="1"/>
</dbReference>
<dbReference type="STRING" id="1300344.I598_0741"/>
<gene>
    <name evidence="7" type="primary">pcp</name>
    <name evidence="7" type="ORF">I598_0741</name>
</gene>
<reference evidence="7 8" key="1">
    <citation type="submission" date="2016-01" db="EMBL/GenBank/DDBJ databases">
        <title>Complete genome sequence of a soil Actinobacterium, Isoptericola dokdonensis DS-3.</title>
        <authorList>
            <person name="Kwon S.-K."/>
            <person name="Kim J.F."/>
        </authorList>
    </citation>
    <scope>NUCLEOTIDE SEQUENCE [LARGE SCALE GENOMIC DNA]</scope>
    <source>
        <strain evidence="7 8">DS-3</strain>
    </source>
</reference>
<dbReference type="PIRSF" id="PIRSF015592">
    <property type="entry name" value="Prld-crbxl_pptds"/>
    <property type="match status" value="1"/>
</dbReference>
<keyword evidence="3" id="KW-0645">Protease</keyword>
<dbReference type="SUPFAM" id="SSF53182">
    <property type="entry name" value="Pyrrolidone carboxyl peptidase (pyroglutamate aminopeptidase)"/>
    <property type="match status" value="1"/>
</dbReference>
<comment type="similarity">
    <text evidence="1">Belongs to the peptidase C15 family.</text>
</comment>
<dbReference type="GO" id="GO:0005829">
    <property type="term" value="C:cytosol"/>
    <property type="evidence" value="ECO:0007669"/>
    <property type="project" value="InterPro"/>
</dbReference>
<sequence length="212" mass="21163">MAVKVVMTGFEPFGGDAVNESWEAVRRLAAEPGALPPDVELVTALLPVTFVGAPSALAALVAAHRPDVVVATGLAAGTDAVRLERVAVNVADARIPDNDGTQPVDVPVVPGAPTAYLSGLPLKAALVELRAAGLPAVVSNTAGTYVCNAVFYALAHALAQAPGVVGGFVHVPRADALPVADAARALGVVASVAVRAARGELPEVAVAAGAEH</sequence>
<evidence type="ECO:0000313" key="8">
    <source>
        <dbReference type="Proteomes" id="UP000076794"/>
    </source>
</evidence>
<evidence type="ECO:0000256" key="6">
    <source>
        <dbReference type="PROSITE-ProRule" id="PRU10077"/>
    </source>
</evidence>
<evidence type="ECO:0000256" key="5">
    <source>
        <dbReference type="ARBA" id="ARBA00022807"/>
    </source>
</evidence>
<keyword evidence="5" id="KW-0788">Thiol protease</keyword>
<organism evidence="7 8">
    <name type="scientific">Isoptericola dokdonensis DS-3</name>
    <dbReference type="NCBI Taxonomy" id="1300344"/>
    <lineage>
        <taxon>Bacteria</taxon>
        <taxon>Bacillati</taxon>
        <taxon>Actinomycetota</taxon>
        <taxon>Actinomycetes</taxon>
        <taxon>Micrococcales</taxon>
        <taxon>Promicromonosporaceae</taxon>
        <taxon>Isoptericola</taxon>
    </lineage>
</organism>
<accession>A0A168EPU7</accession>
<evidence type="ECO:0000313" key="7">
    <source>
        <dbReference type="EMBL" id="ANC30318.1"/>
    </source>
</evidence>
<dbReference type="EMBL" id="CP014209">
    <property type="protein sequence ID" value="ANC30318.1"/>
    <property type="molecule type" value="Genomic_DNA"/>
</dbReference>
<protein>
    <recommendedName>
        <fullName evidence="6">Pyroglutamyl-peptidase I</fullName>
        <ecNumber evidence="6">3.4.19.3</ecNumber>
    </recommendedName>
</protein>
<evidence type="ECO:0000256" key="1">
    <source>
        <dbReference type="ARBA" id="ARBA00006641"/>
    </source>
</evidence>
<proteinExistence type="inferred from homology"/>
<dbReference type="EC" id="3.4.19.3" evidence="6"/>
<keyword evidence="2" id="KW-0963">Cytoplasm</keyword>
<dbReference type="Gene3D" id="3.40.630.20">
    <property type="entry name" value="Peptidase C15, pyroglutamyl peptidase I-like"/>
    <property type="match status" value="1"/>
</dbReference>
<name>A0A168EPU7_9MICO</name>
<evidence type="ECO:0000256" key="4">
    <source>
        <dbReference type="ARBA" id="ARBA00022801"/>
    </source>
</evidence>
<dbReference type="GO" id="GO:0016920">
    <property type="term" value="F:pyroglutamyl-peptidase activity"/>
    <property type="evidence" value="ECO:0007669"/>
    <property type="project" value="UniProtKB-EC"/>
</dbReference>
<dbReference type="KEGG" id="ido:I598_0741"/>
<dbReference type="PATRIC" id="fig|1300344.3.peg.745"/>
<dbReference type="RefSeq" id="WP_232314252.1">
    <property type="nucleotide sequence ID" value="NZ_CP014209.1"/>
</dbReference>
<dbReference type="PANTHER" id="PTHR23402:SF1">
    <property type="entry name" value="PYROGLUTAMYL-PEPTIDASE I"/>
    <property type="match status" value="1"/>
</dbReference>
<dbReference type="Proteomes" id="UP000076794">
    <property type="component" value="Chromosome"/>
</dbReference>